<proteinExistence type="predicted"/>
<evidence type="ECO:0000313" key="3">
    <source>
        <dbReference type="Proteomes" id="UP000321935"/>
    </source>
</evidence>
<dbReference type="InterPro" id="IPR005183">
    <property type="entry name" value="DUF305_CopM-like"/>
</dbReference>
<reference evidence="2 3" key="1">
    <citation type="submission" date="2019-08" db="EMBL/GenBank/DDBJ databases">
        <title>Genomes sequence of Algoriphagus aquimarinus ACAM450.</title>
        <authorList>
            <person name="Bowman J.P."/>
        </authorList>
    </citation>
    <scope>NUCLEOTIDE SEQUENCE [LARGE SCALE GENOMIC DNA]</scope>
    <source>
        <strain evidence="2 3">ACAM 450</strain>
    </source>
</reference>
<organism evidence="2 3">
    <name type="scientific">Algoriphagus aquimarinus</name>
    <dbReference type="NCBI Taxonomy" id="237018"/>
    <lineage>
        <taxon>Bacteria</taxon>
        <taxon>Pseudomonadati</taxon>
        <taxon>Bacteroidota</taxon>
        <taxon>Cytophagia</taxon>
        <taxon>Cytophagales</taxon>
        <taxon>Cyclobacteriaceae</taxon>
        <taxon>Algoriphagus</taxon>
    </lineage>
</organism>
<accession>A0A5C7B043</accession>
<evidence type="ECO:0000313" key="2">
    <source>
        <dbReference type="EMBL" id="TXE14121.1"/>
    </source>
</evidence>
<sequence length="216" mass="24937">MKIFENTYYIKSRLAIMPLAFMCLLSCDKDDEFLKLQSHDDNEFMTIMHNMNSQMDAMQMTGDADHDFASMMVIHHQGAIDMANKELMNGNDPTIRAMAQQIIDMQTAEKTELTTWLENHTPDSNTEGQAFANEIMNVMEKMKNWKDIQLLTGDADNDFAQLMIVHHQNAFDNAQSILHHGHHDEIKEMANKMIEDQNQEITDLAAWLKINGPYRQ</sequence>
<dbReference type="AlphaFoldDB" id="A0A5C7B043"/>
<dbReference type="EMBL" id="VORW01000001">
    <property type="protein sequence ID" value="TXE14121.1"/>
    <property type="molecule type" value="Genomic_DNA"/>
</dbReference>
<dbReference type="OrthoDB" id="8603558at2"/>
<evidence type="ECO:0000259" key="1">
    <source>
        <dbReference type="Pfam" id="PF03713"/>
    </source>
</evidence>
<dbReference type="RefSeq" id="WP_146914370.1">
    <property type="nucleotide sequence ID" value="NZ_VORW01000001.1"/>
</dbReference>
<gene>
    <name evidence="2" type="ORF">ESV85_00760</name>
</gene>
<dbReference type="Gene3D" id="1.20.1260.10">
    <property type="match status" value="2"/>
</dbReference>
<dbReference type="InterPro" id="IPR012347">
    <property type="entry name" value="Ferritin-like"/>
</dbReference>
<dbReference type="Pfam" id="PF03713">
    <property type="entry name" value="DUF305"/>
    <property type="match status" value="1"/>
</dbReference>
<comment type="caution">
    <text evidence="2">The sequence shown here is derived from an EMBL/GenBank/DDBJ whole genome shotgun (WGS) entry which is preliminary data.</text>
</comment>
<protein>
    <submittedName>
        <fullName evidence="2">DUF305 domain-containing protein</fullName>
    </submittedName>
</protein>
<dbReference type="PANTHER" id="PTHR36933">
    <property type="entry name" value="SLL0788 PROTEIN"/>
    <property type="match status" value="1"/>
</dbReference>
<dbReference type="PANTHER" id="PTHR36933:SF1">
    <property type="entry name" value="SLL0788 PROTEIN"/>
    <property type="match status" value="1"/>
</dbReference>
<dbReference type="Proteomes" id="UP000321935">
    <property type="component" value="Unassembled WGS sequence"/>
</dbReference>
<name>A0A5C7B043_9BACT</name>
<feature type="domain" description="DUF305" evidence="1">
    <location>
        <begin position="65"/>
        <end position="208"/>
    </location>
</feature>